<gene>
    <name evidence="1" type="ORF">EPI10_005855</name>
</gene>
<organism evidence="1 2">
    <name type="scientific">Gossypium australe</name>
    <dbReference type="NCBI Taxonomy" id="47621"/>
    <lineage>
        <taxon>Eukaryota</taxon>
        <taxon>Viridiplantae</taxon>
        <taxon>Streptophyta</taxon>
        <taxon>Embryophyta</taxon>
        <taxon>Tracheophyta</taxon>
        <taxon>Spermatophyta</taxon>
        <taxon>Magnoliopsida</taxon>
        <taxon>eudicotyledons</taxon>
        <taxon>Gunneridae</taxon>
        <taxon>Pentapetalae</taxon>
        <taxon>rosids</taxon>
        <taxon>malvids</taxon>
        <taxon>Malvales</taxon>
        <taxon>Malvaceae</taxon>
        <taxon>Malvoideae</taxon>
        <taxon>Gossypium</taxon>
    </lineage>
</organism>
<reference evidence="2" key="1">
    <citation type="journal article" date="2019" name="Plant Biotechnol. J.">
        <title>Genome sequencing of the Australian wild diploid species Gossypium australe highlights disease resistance and delayed gland morphogenesis.</title>
        <authorList>
            <person name="Cai Y."/>
            <person name="Cai X."/>
            <person name="Wang Q."/>
            <person name="Wang P."/>
            <person name="Zhang Y."/>
            <person name="Cai C."/>
            <person name="Xu Y."/>
            <person name="Wang K."/>
            <person name="Zhou Z."/>
            <person name="Wang C."/>
            <person name="Geng S."/>
            <person name="Li B."/>
            <person name="Dong Q."/>
            <person name="Hou Y."/>
            <person name="Wang H."/>
            <person name="Ai P."/>
            <person name="Liu Z."/>
            <person name="Yi F."/>
            <person name="Sun M."/>
            <person name="An G."/>
            <person name="Cheng J."/>
            <person name="Zhang Y."/>
            <person name="Shi Q."/>
            <person name="Xie Y."/>
            <person name="Shi X."/>
            <person name="Chang Y."/>
            <person name="Huang F."/>
            <person name="Chen Y."/>
            <person name="Hong S."/>
            <person name="Mi L."/>
            <person name="Sun Q."/>
            <person name="Zhang L."/>
            <person name="Zhou B."/>
            <person name="Peng R."/>
            <person name="Zhang X."/>
            <person name="Liu F."/>
        </authorList>
    </citation>
    <scope>NUCLEOTIDE SEQUENCE [LARGE SCALE GENOMIC DNA]</scope>
    <source>
        <strain evidence="2">cv. PA1801</strain>
    </source>
</reference>
<dbReference type="AlphaFoldDB" id="A0A5B6WS32"/>
<evidence type="ECO:0000313" key="2">
    <source>
        <dbReference type="Proteomes" id="UP000325315"/>
    </source>
</evidence>
<dbReference type="Proteomes" id="UP000325315">
    <property type="component" value="Unassembled WGS sequence"/>
</dbReference>
<accession>A0A5B6WS32</accession>
<name>A0A5B6WS32_9ROSI</name>
<evidence type="ECO:0000313" key="1">
    <source>
        <dbReference type="EMBL" id="KAA3483707.1"/>
    </source>
</evidence>
<keyword evidence="2" id="KW-1185">Reference proteome</keyword>
<protein>
    <submittedName>
        <fullName evidence="1">Protein MCM10</fullName>
    </submittedName>
</protein>
<dbReference type="OrthoDB" id="2272416at2759"/>
<dbReference type="EMBL" id="SMMG02000002">
    <property type="protein sequence ID" value="KAA3483707.1"/>
    <property type="molecule type" value="Genomic_DNA"/>
</dbReference>
<proteinExistence type="predicted"/>
<comment type="caution">
    <text evidence="1">The sequence shown here is derived from an EMBL/GenBank/DDBJ whole genome shotgun (WGS) entry which is preliminary data.</text>
</comment>
<sequence>MNVQLGLFNEKIEKNAELTLTREKARSRIKSQTDTFCTEGSMLMNVSIKLVIWLECRNGRNEFKEPGWDTRIIGRLLTLSAHLGYSRKCMMLSKLFGVWLNVLVNIGAKVLRKASQLALLLSTRNARVLAHARACRGRVRDTGIEHGLGSRTTVACSGPESRGQGEDARAAFLQMMSNWYTEYVRANPNAQPPPPPPIRQLVPVAPQGIESIRTTKPQIDKIRKQGADDWRANIDDDPERAEVWLENSMRVFDELSCTLEKSLKCAASLLRDSTYHWWKMLTLAIPKERVT</sequence>